<evidence type="ECO:0000256" key="4">
    <source>
        <dbReference type="SAM" id="MobiDB-lite"/>
    </source>
</evidence>
<feature type="compositionally biased region" description="Pro residues" evidence="4">
    <location>
        <begin position="57"/>
        <end position="66"/>
    </location>
</feature>
<keyword evidence="3" id="KW-0539">Nucleus</keyword>
<gene>
    <name evidence="6" type="ORF">PT974_06337</name>
</gene>
<accession>A0ABR0SLY9</accession>
<proteinExistence type="predicted"/>
<dbReference type="InterPro" id="IPR023780">
    <property type="entry name" value="Chromo_domain"/>
</dbReference>
<dbReference type="InterPro" id="IPR051219">
    <property type="entry name" value="Heterochromatin_chromo-domain"/>
</dbReference>
<dbReference type="SUPFAM" id="SSF54160">
    <property type="entry name" value="Chromo domain-like"/>
    <property type="match status" value="1"/>
</dbReference>
<dbReference type="InterPro" id="IPR016197">
    <property type="entry name" value="Chromo-like_dom_sf"/>
</dbReference>
<dbReference type="CDD" id="cd00024">
    <property type="entry name" value="CD_CSD"/>
    <property type="match status" value="1"/>
</dbReference>
<dbReference type="EMBL" id="JAVFKD010000012">
    <property type="protein sequence ID" value="KAK5992912.1"/>
    <property type="molecule type" value="Genomic_DNA"/>
</dbReference>
<dbReference type="InterPro" id="IPR023779">
    <property type="entry name" value="Chromodomain_CS"/>
</dbReference>
<dbReference type="Pfam" id="PF00385">
    <property type="entry name" value="Chromo"/>
    <property type="match status" value="1"/>
</dbReference>
<evidence type="ECO:0000256" key="1">
    <source>
        <dbReference type="ARBA" id="ARBA00004123"/>
    </source>
</evidence>
<dbReference type="Gene3D" id="2.40.50.40">
    <property type="match status" value="1"/>
</dbReference>
<dbReference type="PROSITE" id="PS50013">
    <property type="entry name" value="CHROMO_2"/>
    <property type="match status" value="1"/>
</dbReference>
<dbReference type="PROSITE" id="PS00598">
    <property type="entry name" value="CHROMO_1"/>
    <property type="match status" value="1"/>
</dbReference>
<dbReference type="Proteomes" id="UP001338125">
    <property type="component" value="Unassembled WGS sequence"/>
</dbReference>
<dbReference type="SMART" id="SM00298">
    <property type="entry name" value="CHROMO"/>
    <property type="match status" value="1"/>
</dbReference>
<name>A0ABR0SLY9_9HYPO</name>
<keyword evidence="7" id="KW-1185">Reference proteome</keyword>
<reference evidence="6 7" key="1">
    <citation type="submission" date="2024-01" db="EMBL/GenBank/DDBJ databases">
        <title>Complete genome of Cladobotryum mycophilum ATHUM6906.</title>
        <authorList>
            <person name="Christinaki A.C."/>
            <person name="Myridakis A.I."/>
            <person name="Kouvelis V.N."/>
        </authorList>
    </citation>
    <scope>NUCLEOTIDE SEQUENCE [LARGE SCALE GENOMIC DNA]</scope>
    <source>
        <strain evidence="6 7">ATHUM6906</strain>
    </source>
</reference>
<comment type="subunit">
    <text evidence="2">Component of the NuA4 histone acetyltransferase complex.</text>
</comment>
<dbReference type="InterPro" id="IPR000953">
    <property type="entry name" value="Chromo/chromo_shadow_dom"/>
</dbReference>
<feature type="domain" description="Chromo" evidence="5">
    <location>
        <begin position="146"/>
        <end position="205"/>
    </location>
</feature>
<organism evidence="6 7">
    <name type="scientific">Cladobotryum mycophilum</name>
    <dbReference type="NCBI Taxonomy" id="491253"/>
    <lineage>
        <taxon>Eukaryota</taxon>
        <taxon>Fungi</taxon>
        <taxon>Dikarya</taxon>
        <taxon>Ascomycota</taxon>
        <taxon>Pezizomycotina</taxon>
        <taxon>Sordariomycetes</taxon>
        <taxon>Hypocreomycetidae</taxon>
        <taxon>Hypocreales</taxon>
        <taxon>Hypocreaceae</taxon>
        <taxon>Cladobotryum</taxon>
    </lineage>
</organism>
<evidence type="ECO:0000256" key="2">
    <source>
        <dbReference type="ARBA" id="ARBA00011353"/>
    </source>
</evidence>
<comment type="caution">
    <text evidence="6">The sequence shown here is derived from an EMBL/GenBank/DDBJ whole genome shotgun (WGS) entry which is preliminary data.</text>
</comment>
<dbReference type="PANTHER" id="PTHR22812">
    <property type="entry name" value="CHROMOBOX PROTEIN"/>
    <property type="match status" value="1"/>
</dbReference>
<evidence type="ECO:0000256" key="3">
    <source>
        <dbReference type="ARBA" id="ARBA00023242"/>
    </source>
</evidence>
<protein>
    <submittedName>
        <fullName evidence="6">Chromo domain protein LHP1</fullName>
    </submittedName>
</protein>
<sequence length="205" mass="23611">MSYRSRSIFIGRTTEVSREEFPRIRPSIEADEVDGDAMEIDAGFEMVTSDIVFDNLPEPPNAPSRHPPGRAGLLRPGTPGSERHLRTRELPSPSPQRQLRPRNRDDTAAPRLEPALVTSKSQRRRNPNHVRFAAHVKEDKGKDKEYEVEEVLDSCVEEGSLVQYYLVKWKGYSSSQNSWEPKRNLGKCRELIDAYEKKVLRKRKR</sequence>
<evidence type="ECO:0000313" key="6">
    <source>
        <dbReference type="EMBL" id="KAK5992912.1"/>
    </source>
</evidence>
<evidence type="ECO:0000259" key="5">
    <source>
        <dbReference type="PROSITE" id="PS50013"/>
    </source>
</evidence>
<comment type="subcellular location">
    <subcellularLocation>
        <location evidence="1">Nucleus</location>
    </subcellularLocation>
</comment>
<feature type="region of interest" description="Disordered" evidence="4">
    <location>
        <begin position="53"/>
        <end position="126"/>
    </location>
</feature>
<evidence type="ECO:0000313" key="7">
    <source>
        <dbReference type="Proteomes" id="UP001338125"/>
    </source>
</evidence>